<dbReference type="Proteomes" id="UP001630127">
    <property type="component" value="Unassembled WGS sequence"/>
</dbReference>
<accession>A0ABD2YSI1</accession>
<gene>
    <name evidence="1" type="ORF">ACH5RR_029319</name>
</gene>
<keyword evidence="2" id="KW-1185">Reference proteome</keyword>
<proteinExistence type="predicted"/>
<organism evidence="1 2">
    <name type="scientific">Cinchona calisaya</name>
    <dbReference type="NCBI Taxonomy" id="153742"/>
    <lineage>
        <taxon>Eukaryota</taxon>
        <taxon>Viridiplantae</taxon>
        <taxon>Streptophyta</taxon>
        <taxon>Embryophyta</taxon>
        <taxon>Tracheophyta</taxon>
        <taxon>Spermatophyta</taxon>
        <taxon>Magnoliopsida</taxon>
        <taxon>eudicotyledons</taxon>
        <taxon>Gunneridae</taxon>
        <taxon>Pentapetalae</taxon>
        <taxon>asterids</taxon>
        <taxon>lamiids</taxon>
        <taxon>Gentianales</taxon>
        <taxon>Rubiaceae</taxon>
        <taxon>Cinchonoideae</taxon>
        <taxon>Cinchoneae</taxon>
        <taxon>Cinchona</taxon>
    </lineage>
</organism>
<dbReference type="EMBL" id="JBJUIK010000012">
    <property type="protein sequence ID" value="KAL3509918.1"/>
    <property type="molecule type" value="Genomic_DNA"/>
</dbReference>
<reference evidence="1 2" key="1">
    <citation type="submission" date="2024-11" db="EMBL/GenBank/DDBJ databases">
        <title>A near-complete genome assembly of Cinchona calisaya.</title>
        <authorList>
            <person name="Lian D.C."/>
            <person name="Zhao X.W."/>
            <person name="Wei L."/>
        </authorList>
    </citation>
    <scope>NUCLEOTIDE SEQUENCE [LARGE SCALE GENOMIC DNA]</scope>
    <source>
        <tissue evidence="1">Nenye</tissue>
    </source>
</reference>
<dbReference type="AlphaFoldDB" id="A0ABD2YSI1"/>
<protein>
    <submittedName>
        <fullName evidence="1">Uncharacterized protein</fullName>
    </submittedName>
</protein>
<evidence type="ECO:0000313" key="2">
    <source>
        <dbReference type="Proteomes" id="UP001630127"/>
    </source>
</evidence>
<comment type="caution">
    <text evidence="1">The sequence shown here is derived from an EMBL/GenBank/DDBJ whole genome shotgun (WGS) entry which is preliminary data.</text>
</comment>
<sequence>MDSNQQFKSRTIETAHEEPVSIVVQPVQEEVRVVEPTPKVFVQGEDSPQDRDFKILNPMNRGNLLVSVKERDLIVSNSNSQQQNPSHMGLIAADTCIVDIAIIVAVREERTSHDTEEVKVDEGMICF</sequence>
<evidence type="ECO:0000313" key="1">
    <source>
        <dbReference type="EMBL" id="KAL3509918.1"/>
    </source>
</evidence>
<name>A0ABD2YSI1_9GENT</name>